<dbReference type="EMBL" id="JASCZI010095950">
    <property type="protein sequence ID" value="MED6154122.1"/>
    <property type="molecule type" value="Genomic_DNA"/>
</dbReference>
<keyword evidence="2" id="KW-1185">Reference proteome</keyword>
<feature type="non-terminal residue" evidence="1">
    <location>
        <position position="1"/>
    </location>
</feature>
<organism evidence="1 2">
    <name type="scientific">Stylosanthes scabra</name>
    <dbReference type="NCBI Taxonomy" id="79078"/>
    <lineage>
        <taxon>Eukaryota</taxon>
        <taxon>Viridiplantae</taxon>
        <taxon>Streptophyta</taxon>
        <taxon>Embryophyta</taxon>
        <taxon>Tracheophyta</taxon>
        <taxon>Spermatophyta</taxon>
        <taxon>Magnoliopsida</taxon>
        <taxon>eudicotyledons</taxon>
        <taxon>Gunneridae</taxon>
        <taxon>Pentapetalae</taxon>
        <taxon>rosids</taxon>
        <taxon>fabids</taxon>
        <taxon>Fabales</taxon>
        <taxon>Fabaceae</taxon>
        <taxon>Papilionoideae</taxon>
        <taxon>50 kb inversion clade</taxon>
        <taxon>dalbergioids sensu lato</taxon>
        <taxon>Dalbergieae</taxon>
        <taxon>Pterocarpus clade</taxon>
        <taxon>Stylosanthes</taxon>
    </lineage>
</organism>
<reference evidence="1 2" key="1">
    <citation type="journal article" date="2023" name="Plants (Basel)">
        <title>Bridging the Gap: Combining Genomics and Transcriptomics Approaches to Understand Stylosanthes scabra, an Orphan Legume from the Brazilian Caatinga.</title>
        <authorList>
            <person name="Ferreira-Neto J.R.C."/>
            <person name="da Silva M.D."/>
            <person name="Binneck E."/>
            <person name="de Melo N.F."/>
            <person name="da Silva R.H."/>
            <person name="de Melo A.L.T.M."/>
            <person name="Pandolfi V."/>
            <person name="Bustamante F.O."/>
            <person name="Brasileiro-Vidal A.C."/>
            <person name="Benko-Iseppon A.M."/>
        </authorList>
    </citation>
    <scope>NUCLEOTIDE SEQUENCE [LARGE SCALE GENOMIC DNA]</scope>
    <source>
        <tissue evidence="1">Leaves</tissue>
    </source>
</reference>
<comment type="caution">
    <text evidence="1">The sequence shown here is derived from an EMBL/GenBank/DDBJ whole genome shotgun (WGS) entry which is preliminary data.</text>
</comment>
<protein>
    <submittedName>
        <fullName evidence="1">Uncharacterized protein</fullName>
    </submittedName>
</protein>
<dbReference type="Proteomes" id="UP001341840">
    <property type="component" value="Unassembled WGS sequence"/>
</dbReference>
<accession>A0ABU6U0C3</accession>
<sequence length="52" mass="5772">SRRSSSFTRKGGSEDQFCRRFSSAAKLATKSSTAFPSMGIQVKPQLEIFEAR</sequence>
<name>A0ABU6U0C3_9FABA</name>
<gene>
    <name evidence="1" type="ORF">PIB30_108969</name>
</gene>
<evidence type="ECO:0000313" key="1">
    <source>
        <dbReference type="EMBL" id="MED6154122.1"/>
    </source>
</evidence>
<proteinExistence type="predicted"/>
<evidence type="ECO:0000313" key="2">
    <source>
        <dbReference type="Proteomes" id="UP001341840"/>
    </source>
</evidence>